<proteinExistence type="inferred from homology"/>
<dbReference type="PROSITE" id="PS50928">
    <property type="entry name" value="ABC_TM1"/>
    <property type="match status" value="1"/>
</dbReference>
<dbReference type="GO" id="GO:0071916">
    <property type="term" value="F:dipeptide transmembrane transporter activity"/>
    <property type="evidence" value="ECO:0007669"/>
    <property type="project" value="TreeGrafter"/>
</dbReference>
<keyword evidence="4 7" id="KW-0812">Transmembrane</keyword>
<feature type="transmembrane region" description="Helical" evidence="7">
    <location>
        <begin position="275"/>
        <end position="301"/>
    </location>
</feature>
<feature type="transmembrane region" description="Helical" evidence="7">
    <location>
        <begin position="229"/>
        <end position="255"/>
    </location>
</feature>
<evidence type="ECO:0000256" key="7">
    <source>
        <dbReference type="RuleBase" id="RU363032"/>
    </source>
</evidence>
<evidence type="ECO:0000256" key="2">
    <source>
        <dbReference type="ARBA" id="ARBA00022448"/>
    </source>
</evidence>
<reference evidence="9" key="1">
    <citation type="submission" date="2020-02" db="EMBL/GenBank/DDBJ databases">
        <authorList>
            <person name="Meier V. D."/>
        </authorList>
    </citation>
    <scope>NUCLEOTIDE SEQUENCE</scope>
    <source>
        <strain evidence="9">AVDCRST_MAG19</strain>
    </source>
</reference>
<sequence>MLRYVLLRLLQGLVVVFIVSVATFGIMQLAPGSPVDIMVGEAQVTDAQIEAIKRKWGLDRPVHEQYLTWLGNVVRLDFGQSVIRTGVPVGEMLLEAAPMTIRLNLLALAIAAAVAIPLGIAAAVRRYSLLDYFSMLTATLGVALPNYWVGLMLIILFSLVLGWLPPYGAEGWRGYVLPVAVLAFGEMAVLARMARGATAEVLGQEFVTVARAKGLREGRVVSRHVVRNALLPVVTLLGYRLAFVLSGTIVVETIFAWPGIGRLFIDSVYRLDYQVVQAIVLLLSTIVVLGNILTDLAYAYIDPRIRVS</sequence>
<keyword evidence="5 7" id="KW-1133">Transmembrane helix</keyword>
<comment type="similarity">
    <text evidence="7">Belongs to the binding-protein-dependent transport system permease family.</text>
</comment>
<dbReference type="GO" id="GO:0005886">
    <property type="term" value="C:plasma membrane"/>
    <property type="evidence" value="ECO:0007669"/>
    <property type="project" value="UniProtKB-SubCell"/>
</dbReference>
<keyword evidence="3" id="KW-1003">Cell membrane</keyword>
<evidence type="ECO:0000256" key="5">
    <source>
        <dbReference type="ARBA" id="ARBA00022989"/>
    </source>
</evidence>
<feature type="transmembrane region" description="Helical" evidence="7">
    <location>
        <begin position="175"/>
        <end position="194"/>
    </location>
</feature>
<feature type="transmembrane region" description="Helical" evidence="7">
    <location>
        <begin position="12"/>
        <end position="30"/>
    </location>
</feature>
<dbReference type="Pfam" id="PF00528">
    <property type="entry name" value="BPD_transp_1"/>
    <property type="match status" value="1"/>
</dbReference>
<dbReference type="Pfam" id="PF19300">
    <property type="entry name" value="BPD_transp_1_N"/>
    <property type="match status" value="1"/>
</dbReference>
<gene>
    <name evidence="9" type="ORF">AVDCRST_MAG19-681</name>
</gene>
<evidence type="ECO:0000256" key="6">
    <source>
        <dbReference type="ARBA" id="ARBA00023136"/>
    </source>
</evidence>
<evidence type="ECO:0000313" key="9">
    <source>
        <dbReference type="EMBL" id="CAA9550164.1"/>
    </source>
</evidence>
<evidence type="ECO:0000259" key="8">
    <source>
        <dbReference type="PROSITE" id="PS50928"/>
    </source>
</evidence>
<feature type="transmembrane region" description="Helical" evidence="7">
    <location>
        <begin position="136"/>
        <end position="163"/>
    </location>
</feature>
<organism evidence="9">
    <name type="scientific">uncultured Thermomicrobiales bacterium</name>
    <dbReference type="NCBI Taxonomy" id="1645740"/>
    <lineage>
        <taxon>Bacteria</taxon>
        <taxon>Pseudomonadati</taxon>
        <taxon>Thermomicrobiota</taxon>
        <taxon>Thermomicrobia</taxon>
        <taxon>Thermomicrobiales</taxon>
        <taxon>environmental samples</taxon>
    </lineage>
</organism>
<evidence type="ECO:0000256" key="3">
    <source>
        <dbReference type="ARBA" id="ARBA00022475"/>
    </source>
</evidence>
<accession>A0A6J4UH63</accession>
<comment type="subcellular location">
    <subcellularLocation>
        <location evidence="1 7">Cell membrane</location>
        <topology evidence="1 7">Multi-pass membrane protein</topology>
    </subcellularLocation>
</comment>
<dbReference type="InterPro" id="IPR045621">
    <property type="entry name" value="BPD_transp_1_N"/>
</dbReference>
<name>A0A6J4UH63_9BACT</name>
<dbReference type="EMBL" id="CADCWL010000032">
    <property type="protein sequence ID" value="CAA9550164.1"/>
    <property type="molecule type" value="Genomic_DNA"/>
</dbReference>
<keyword evidence="6 7" id="KW-0472">Membrane</keyword>
<evidence type="ECO:0000256" key="4">
    <source>
        <dbReference type="ARBA" id="ARBA00022692"/>
    </source>
</evidence>
<feature type="domain" description="ABC transmembrane type-1" evidence="8">
    <location>
        <begin position="97"/>
        <end position="294"/>
    </location>
</feature>
<feature type="transmembrane region" description="Helical" evidence="7">
    <location>
        <begin position="101"/>
        <end position="124"/>
    </location>
</feature>
<dbReference type="InterPro" id="IPR035906">
    <property type="entry name" value="MetI-like_sf"/>
</dbReference>
<dbReference type="CDD" id="cd06261">
    <property type="entry name" value="TM_PBP2"/>
    <property type="match status" value="1"/>
</dbReference>
<dbReference type="InterPro" id="IPR000515">
    <property type="entry name" value="MetI-like"/>
</dbReference>
<dbReference type="AlphaFoldDB" id="A0A6J4UH63"/>
<dbReference type="PANTHER" id="PTHR43163">
    <property type="entry name" value="DIPEPTIDE TRANSPORT SYSTEM PERMEASE PROTEIN DPPB-RELATED"/>
    <property type="match status" value="1"/>
</dbReference>
<protein>
    <submittedName>
        <fullName evidence="9">ABC transporter, permease protein 1 (Cluster 5, nickel/peptides/opines)</fullName>
    </submittedName>
</protein>
<evidence type="ECO:0000256" key="1">
    <source>
        <dbReference type="ARBA" id="ARBA00004651"/>
    </source>
</evidence>
<keyword evidence="2 7" id="KW-0813">Transport</keyword>
<dbReference type="PANTHER" id="PTHR43163:SF6">
    <property type="entry name" value="DIPEPTIDE TRANSPORT SYSTEM PERMEASE PROTEIN DPPB-RELATED"/>
    <property type="match status" value="1"/>
</dbReference>
<dbReference type="SUPFAM" id="SSF161098">
    <property type="entry name" value="MetI-like"/>
    <property type="match status" value="1"/>
</dbReference>
<dbReference type="Gene3D" id="1.10.3720.10">
    <property type="entry name" value="MetI-like"/>
    <property type="match status" value="1"/>
</dbReference>